<keyword evidence="3" id="KW-1185">Reference proteome</keyword>
<accession>A0ABN8MR29</accession>
<dbReference type="SUPFAM" id="SSF54695">
    <property type="entry name" value="POZ domain"/>
    <property type="match status" value="2"/>
</dbReference>
<dbReference type="Gene3D" id="3.30.710.10">
    <property type="entry name" value="Potassium Channel Kv1.1, Chain A"/>
    <property type="match status" value="2"/>
</dbReference>
<gene>
    <name evidence="2" type="ORF">PLOB_00000520</name>
</gene>
<dbReference type="InterPro" id="IPR011333">
    <property type="entry name" value="SKP1/BTB/POZ_sf"/>
</dbReference>
<feature type="domain" description="BTB" evidence="1">
    <location>
        <begin position="283"/>
        <end position="350"/>
    </location>
</feature>
<dbReference type="InterPro" id="IPR000210">
    <property type="entry name" value="BTB/POZ_dom"/>
</dbReference>
<reference evidence="2 3" key="1">
    <citation type="submission" date="2022-05" db="EMBL/GenBank/DDBJ databases">
        <authorList>
            <consortium name="Genoscope - CEA"/>
            <person name="William W."/>
        </authorList>
    </citation>
    <scope>NUCLEOTIDE SEQUENCE [LARGE SCALE GENOMIC DNA]</scope>
</reference>
<dbReference type="Pfam" id="PF00651">
    <property type="entry name" value="BTB"/>
    <property type="match status" value="2"/>
</dbReference>
<comment type="caution">
    <text evidence="2">The sequence shown here is derived from an EMBL/GenBank/DDBJ whole genome shotgun (WGS) entry which is preliminary data.</text>
</comment>
<dbReference type="PANTHER" id="PTHR22744">
    <property type="entry name" value="HELIX LOOP HELIX PROTEIN 21-RELATED"/>
    <property type="match status" value="1"/>
</dbReference>
<dbReference type="EMBL" id="CALNXK010000001">
    <property type="protein sequence ID" value="CAH3032452.1"/>
    <property type="molecule type" value="Genomic_DNA"/>
</dbReference>
<dbReference type="CDD" id="cd18186">
    <property type="entry name" value="BTB_POZ_ZBTB_KLHL-like"/>
    <property type="match status" value="2"/>
</dbReference>
<dbReference type="PROSITE" id="PS50097">
    <property type="entry name" value="BTB"/>
    <property type="match status" value="2"/>
</dbReference>
<proteinExistence type="predicted"/>
<sequence>EKEAECVKQPEQRIEKHPFSEPWEDSDLVLAVEDETFYVHRQILSLHSPVFKAMLSSQKERTATEIPLAGKKAKEVLDFLKVLYLKETEGITLNKMGHLLKLADEYEVQGVVDLCVKCLKDVPKSEENVVKILYLATDTLKAGEDSRLDSVRRDCEILVKDMDLANITAKGDFKNLNRDSMEKVFVKRTERLESFIKDVHPQLIGLVEYCLHLKLESPFPFDLPLPRFGTSTTKTPASSSLGTTAASLPASFSSGTSTISSPASFREGQTKVKHRFSEPWEDSDLILVVEDEKFHVHRLILSMNSPVFKAMFKSQFKEATSEEIPLPEKKASEVLDLLKLIYFKHVIQEPVEITSRIFSFFSTKFVTGRLRSESQSLTLFYTIFDRKGIPFIVFNLLVLNVEHLLKLSDEYEINHVFESCLSFVKKQPKLKQNVMKLRKMAAMYNLKGVLDGCEDFLKNMKLKTLREIVDFKDLDKETLQHFLEQRIERLEEFVDQVYPEYMGVLEYAMEKRQYDTCKEHISKGKFNHNRTIDSEVIRGCGKCRQQIVSSFTMETSSYQRKYRHKERTSYSSFSFGSCSIDDIYALKNG</sequence>
<name>A0ABN8MR29_9CNID</name>
<feature type="domain" description="BTB" evidence="1">
    <location>
        <begin position="26"/>
        <end position="84"/>
    </location>
</feature>
<feature type="non-terminal residue" evidence="2">
    <location>
        <position position="1"/>
    </location>
</feature>
<protein>
    <recommendedName>
        <fullName evidence="1">BTB domain-containing protein</fullName>
    </recommendedName>
</protein>
<evidence type="ECO:0000259" key="1">
    <source>
        <dbReference type="PROSITE" id="PS50097"/>
    </source>
</evidence>
<evidence type="ECO:0000313" key="2">
    <source>
        <dbReference type="EMBL" id="CAH3032452.1"/>
    </source>
</evidence>
<evidence type="ECO:0000313" key="3">
    <source>
        <dbReference type="Proteomes" id="UP001159405"/>
    </source>
</evidence>
<organism evidence="2 3">
    <name type="scientific">Porites lobata</name>
    <dbReference type="NCBI Taxonomy" id="104759"/>
    <lineage>
        <taxon>Eukaryota</taxon>
        <taxon>Metazoa</taxon>
        <taxon>Cnidaria</taxon>
        <taxon>Anthozoa</taxon>
        <taxon>Hexacorallia</taxon>
        <taxon>Scleractinia</taxon>
        <taxon>Fungiina</taxon>
        <taxon>Poritidae</taxon>
        <taxon>Porites</taxon>
    </lineage>
</organism>
<dbReference type="PANTHER" id="PTHR22744:SF17">
    <property type="entry name" value="BTB DOMAIN-CONTAINING PROTEIN"/>
    <property type="match status" value="1"/>
</dbReference>
<dbReference type="SMART" id="SM00225">
    <property type="entry name" value="BTB"/>
    <property type="match status" value="2"/>
</dbReference>
<dbReference type="Proteomes" id="UP001159405">
    <property type="component" value="Unassembled WGS sequence"/>
</dbReference>